<dbReference type="PROSITE" id="PS51471">
    <property type="entry name" value="FE2OG_OXY"/>
    <property type="match status" value="1"/>
</dbReference>
<feature type="domain" description="Fe2OG dioxygenase" evidence="10">
    <location>
        <begin position="221"/>
        <end position="340"/>
    </location>
</feature>
<dbReference type="GO" id="GO:0005737">
    <property type="term" value="C:cytoplasm"/>
    <property type="evidence" value="ECO:0007669"/>
    <property type="project" value="TreeGrafter"/>
</dbReference>
<dbReference type="EC" id="1.14.11.53" evidence="2"/>
<proteinExistence type="inferred from homology"/>
<feature type="binding site" evidence="9">
    <location>
        <position position="293"/>
    </location>
    <ligand>
        <name>Fe cation</name>
        <dbReference type="ChEBI" id="CHEBI:24875"/>
        <note>catalytic</note>
    </ligand>
</feature>
<keyword evidence="7" id="KW-0843">Virulence</keyword>
<evidence type="ECO:0000256" key="5">
    <source>
        <dbReference type="ARBA" id="ARBA00023002"/>
    </source>
</evidence>
<evidence type="ECO:0000256" key="7">
    <source>
        <dbReference type="ARBA" id="ARBA00023026"/>
    </source>
</evidence>
<dbReference type="Gene3D" id="2.60.120.590">
    <property type="entry name" value="Alpha-ketoglutarate-dependent dioxygenase AlkB-like"/>
    <property type="match status" value="1"/>
</dbReference>
<keyword evidence="12" id="KW-1185">Reference proteome</keyword>
<dbReference type="InterPro" id="IPR037151">
    <property type="entry name" value="AlkB-like_sf"/>
</dbReference>
<accession>A0A8H7E5H5</accession>
<keyword evidence="4" id="KW-0223">Dioxygenase</keyword>
<dbReference type="GO" id="GO:0005634">
    <property type="term" value="C:nucleus"/>
    <property type="evidence" value="ECO:0007669"/>
    <property type="project" value="TreeGrafter"/>
</dbReference>
<dbReference type="FunFam" id="2.60.120.590:FF:000014">
    <property type="entry name" value="Oxidoreductase, 2OG-Fe(II) oxygenase family family"/>
    <property type="match status" value="1"/>
</dbReference>
<dbReference type="SUPFAM" id="SSF51197">
    <property type="entry name" value="Clavaminate synthase-like"/>
    <property type="match status" value="1"/>
</dbReference>
<evidence type="ECO:0000313" key="12">
    <source>
        <dbReference type="Proteomes" id="UP000606974"/>
    </source>
</evidence>
<sequence length="346" mass="39042">MIPAKRLDTHQRPPEAIRKLFKKYQKCKAEDLHIDTDVIDMSREVNGLGHQLQPASSQSCFGARDRAFREFLCYPFDGCDEEKASPVSAFAVTSIPGLYILPNLLPHEIQLALLSRLLHRDLSNPNHQTNVHLHHKISYPLASSTLPISSFFNKDQAFLFPPQDPVVHKPINTAEFLGKKLRWMTLGGQYDWTAKRYPPETPPPFPADIKQLLKTLFPALDAQAAIVNFYSPGDTLSIHRDVSEYCDQGLASISIGCEGVFIVGSQDGTQAATIRLRTGDAVYMTGDSRYAWHGVPKILPNTCPDWLAVWPASDTNEKVYNHWRGWMSNKRINLNVRQMFDTLSPM</sequence>
<dbReference type="InterPro" id="IPR005123">
    <property type="entry name" value="Oxoglu/Fe-dep_dioxygenase_dom"/>
</dbReference>
<dbReference type="GO" id="GO:1990931">
    <property type="term" value="F:mRNA N6-methyladenosine dioxygenase activity"/>
    <property type="evidence" value="ECO:0007669"/>
    <property type="project" value="UniProtKB-EC"/>
</dbReference>
<evidence type="ECO:0000256" key="3">
    <source>
        <dbReference type="ARBA" id="ARBA00022723"/>
    </source>
</evidence>
<dbReference type="Proteomes" id="UP000606974">
    <property type="component" value="Unassembled WGS sequence"/>
</dbReference>
<comment type="similarity">
    <text evidence="1">Belongs to the alkB family.</text>
</comment>
<dbReference type="AlphaFoldDB" id="A0A8H7E5H5"/>
<comment type="catalytic activity">
    <reaction evidence="8">
        <text>an N(6)-methyladenosine in mRNA + 2-oxoglutarate + O2 = an adenosine in mRNA + formaldehyde + succinate + CO2</text>
        <dbReference type="Rhea" id="RHEA:49520"/>
        <dbReference type="Rhea" id="RHEA-COMP:12414"/>
        <dbReference type="Rhea" id="RHEA-COMP:12417"/>
        <dbReference type="ChEBI" id="CHEBI:15379"/>
        <dbReference type="ChEBI" id="CHEBI:16526"/>
        <dbReference type="ChEBI" id="CHEBI:16810"/>
        <dbReference type="ChEBI" id="CHEBI:16842"/>
        <dbReference type="ChEBI" id="CHEBI:30031"/>
        <dbReference type="ChEBI" id="CHEBI:74411"/>
        <dbReference type="ChEBI" id="CHEBI:74449"/>
        <dbReference type="EC" id="1.14.11.53"/>
    </reaction>
    <physiologicalReaction direction="left-to-right" evidence="8">
        <dbReference type="Rhea" id="RHEA:49521"/>
    </physiologicalReaction>
</comment>
<comment type="caution">
    <text evidence="11">The sequence shown here is derived from an EMBL/GenBank/DDBJ whole genome shotgun (WGS) entry which is preliminary data.</text>
</comment>
<evidence type="ECO:0000256" key="4">
    <source>
        <dbReference type="ARBA" id="ARBA00022964"/>
    </source>
</evidence>
<evidence type="ECO:0000313" key="11">
    <source>
        <dbReference type="EMBL" id="KAF7511209.1"/>
    </source>
</evidence>
<keyword evidence="3 9" id="KW-0479">Metal-binding</keyword>
<evidence type="ECO:0000256" key="8">
    <source>
        <dbReference type="ARBA" id="ARBA00047565"/>
    </source>
</evidence>
<dbReference type="EMBL" id="JAACFV010000022">
    <property type="protein sequence ID" value="KAF7511209.1"/>
    <property type="molecule type" value="Genomic_DNA"/>
</dbReference>
<gene>
    <name evidence="11" type="ORF">GJ744_005106</name>
</gene>
<name>A0A8H7E5H5_9EURO</name>
<dbReference type="Pfam" id="PF13532">
    <property type="entry name" value="2OG-FeII_Oxy_2"/>
    <property type="match status" value="1"/>
</dbReference>
<comment type="cofactor">
    <cofactor evidence="9">
        <name>Fe(2+)</name>
        <dbReference type="ChEBI" id="CHEBI:29033"/>
    </cofactor>
    <text evidence="9">Binds 1 Fe(2+) ion per subunit.</text>
</comment>
<keyword evidence="6 9" id="KW-0408">Iron</keyword>
<evidence type="ECO:0000259" key="10">
    <source>
        <dbReference type="PROSITE" id="PS51471"/>
    </source>
</evidence>
<keyword evidence="5" id="KW-0560">Oxidoreductase</keyword>
<dbReference type="GO" id="GO:0046872">
    <property type="term" value="F:metal ion binding"/>
    <property type="evidence" value="ECO:0007669"/>
    <property type="project" value="UniProtKB-KW"/>
</dbReference>
<feature type="binding site" evidence="9">
    <location>
        <position position="241"/>
    </location>
    <ligand>
        <name>Fe cation</name>
        <dbReference type="ChEBI" id="CHEBI:24875"/>
        <note>catalytic</note>
    </ligand>
</feature>
<evidence type="ECO:0000256" key="1">
    <source>
        <dbReference type="ARBA" id="ARBA00007879"/>
    </source>
</evidence>
<reference evidence="11" key="1">
    <citation type="submission" date="2020-02" db="EMBL/GenBank/DDBJ databases">
        <authorList>
            <person name="Palmer J.M."/>
        </authorList>
    </citation>
    <scope>NUCLEOTIDE SEQUENCE</scope>
    <source>
        <strain evidence="11">EPUS1.4</strain>
        <tissue evidence="11">Thallus</tissue>
    </source>
</reference>
<evidence type="ECO:0000256" key="6">
    <source>
        <dbReference type="ARBA" id="ARBA00023004"/>
    </source>
</evidence>
<feature type="binding site" evidence="9">
    <location>
        <position position="239"/>
    </location>
    <ligand>
        <name>Fe cation</name>
        <dbReference type="ChEBI" id="CHEBI:24875"/>
        <note>catalytic</note>
    </ligand>
</feature>
<dbReference type="InterPro" id="IPR004574">
    <property type="entry name" value="Alkb"/>
</dbReference>
<evidence type="ECO:0000256" key="2">
    <source>
        <dbReference type="ARBA" id="ARBA00012931"/>
    </source>
</evidence>
<protein>
    <recommendedName>
        <fullName evidence="2">mRNA N(6)-methyladenine demethylase</fullName>
        <ecNumber evidence="2">1.14.11.53</ecNumber>
    </recommendedName>
</protein>
<dbReference type="PANTHER" id="PTHR16557">
    <property type="entry name" value="ALKYLATED DNA REPAIR PROTEIN ALKB-RELATED"/>
    <property type="match status" value="1"/>
</dbReference>
<organism evidence="11 12">
    <name type="scientific">Endocarpon pusillum</name>
    <dbReference type="NCBI Taxonomy" id="364733"/>
    <lineage>
        <taxon>Eukaryota</taxon>
        <taxon>Fungi</taxon>
        <taxon>Dikarya</taxon>
        <taxon>Ascomycota</taxon>
        <taxon>Pezizomycotina</taxon>
        <taxon>Eurotiomycetes</taxon>
        <taxon>Chaetothyriomycetidae</taxon>
        <taxon>Verrucariales</taxon>
        <taxon>Verrucariaceae</taxon>
        <taxon>Endocarpon</taxon>
    </lineage>
</organism>
<evidence type="ECO:0000256" key="9">
    <source>
        <dbReference type="PIRSR" id="PIRSR604574-2"/>
    </source>
</evidence>
<dbReference type="InterPro" id="IPR027450">
    <property type="entry name" value="AlkB-like"/>
</dbReference>
<dbReference type="OrthoDB" id="6614653at2759"/>
<dbReference type="PANTHER" id="PTHR16557:SF2">
    <property type="entry name" value="NUCLEIC ACID DIOXYGENASE ALKBH1"/>
    <property type="match status" value="1"/>
</dbReference>